<evidence type="ECO:0000259" key="1">
    <source>
        <dbReference type="Pfam" id="PF18480"/>
    </source>
</evidence>
<name>A0A8J6TAU3_9BACT</name>
<dbReference type="Proteomes" id="UP000603545">
    <property type="component" value="Unassembled WGS sequence"/>
</dbReference>
<evidence type="ECO:0000313" key="2">
    <source>
        <dbReference type="EMBL" id="MBC8199906.1"/>
    </source>
</evidence>
<gene>
    <name evidence="2" type="ORF">H8E80_07675</name>
</gene>
<dbReference type="AlphaFoldDB" id="A0A8J6TAU3"/>
<sequence length="126" mass="14928">MKLHNIKIFTDENISPKVVAFLRQYGLDILDTKEQQWHGKDDEDLLNIAYQEQRFVLTHDSDFGTLTINEGKPYYGILYLRLKNLKPQNVIRVCEQVFREDVDVFPGTILVIEETRIRIRHPLKEE</sequence>
<protein>
    <submittedName>
        <fullName evidence="2">DUF5615 family PIN-like protein</fullName>
    </submittedName>
</protein>
<dbReference type="InterPro" id="IPR041049">
    <property type="entry name" value="DUF5615"/>
</dbReference>
<dbReference type="EMBL" id="JACNLL010000069">
    <property type="protein sequence ID" value="MBC8199906.1"/>
    <property type="molecule type" value="Genomic_DNA"/>
</dbReference>
<accession>A0A8J6TAU3</accession>
<organism evidence="2 3">
    <name type="scientific">Candidatus Desulfaltia bathyphila</name>
    <dbReference type="NCBI Taxonomy" id="2841697"/>
    <lineage>
        <taxon>Bacteria</taxon>
        <taxon>Pseudomonadati</taxon>
        <taxon>Thermodesulfobacteriota</taxon>
        <taxon>Desulfobacteria</taxon>
        <taxon>Desulfobacterales</taxon>
        <taxon>Desulfobacterales incertae sedis</taxon>
        <taxon>Candidatus Desulfaltia</taxon>
    </lineage>
</organism>
<dbReference type="Pfam" id="PF18480">
    <property type="entry name" value="DUF5615"/>
    <property type="match status" value="1"/>
</dbReference>
<evidence type="ECO:0000313" key="3">
    <source>
        <dbReference type="Proteomes" id="UP000603545"/>
    </source>
</evidence>
<proteinExistence type="predicted"/>
<feature type="domain" description="DUF5615" evidence="1">
    <location>
        <begin position="7"/>
        <end position="113"/>
    </location>
</feature>
<reference evidence="2 3" key="1">
    <citation type="submission" date="2020-08" db="EMBL/GenBank/DDBJ databases">
        <title>Bridging the membrane lipid divide: bacteria of the FCB group superphylum have the potential to synthesize archaeal ether lipids.</title>
        <authorList>
            <person name="Villanueva L."/>
            <person name="Von Meijenfeldt F.A.B."/>
            <person name="Westbye A.B."/>
            <person name="Yadav S."/>
            <person name="Hopmans E.C."/>
            <person name="Dutilh B.E."/>
            <person name="Sinninghe Damste J.S."/>
        </authorList>
    </citation>
    <scope>NUCLEOTIDE SEQUENCE [LARGE SCALE GENOMIC DNA]</scope>
    <source>
        <strain evidence="2">NIOZ-UU82</strain>
    </source>
</reference>
<comment type="caution">
    <text evidence="2">The sequence shown here is derived from an EMBL/GenBank/DDBJ whole genome shotgun (WGS) entry which is preliminary data.</text>
</comment>